<dbReference type="InterPro" id="IPR029058">
    <property type="entry name" value="AB_hydrolase_fold"/>
</dbReference>
<proteinExistence type="predicted"/>
<dbReference type="Gene3D" id="1.10.10.800">
    <property type="match status" value="1"/>
</dbReference>
<organism evidence="2 3">
    <name type="scientific">Streptococcus hyointestinalis</name>
    <dbReference type="NCBI Taxonomy" id="1337"/>
    <lineage>
        <taxon>Bacteria</taxon>
        <taxon>Bacillati</taxon>
        <taxon>Bacillota</taxon>
        <taxon>Bacilli</taxon>
        <taxon>Lactobacillales</taxon>
        <taxon>Streptococcaceae</taxon>
        <taxon>Streptococcus</taxon>
    </lineage>
</organism>
<evidence type="ECO:0000313" key="3">
    <source>
        <dbReference type="Proteomes" id="UP000254924"/>
    </source>
</evidence>
<keyword evidence="3" id="KW-1185">Reference proteome</keyword>
<dbReference type="InterPro" id="IPR051411">
    <property type="entry name" value="Polyketide_trans_af380"/>
</dbReference>
<dbReference type="PANTHER" id="PTHR47751:SF1">
    <property type="entry name" value="SUPERFAMILY HYDROLASE, PUTATIVE (AFU_ORTHOLOGUE AFUA_2G16580)-RELATED"/>
    <property type="match status" value="1"/>
</dbReference>
<keyword evidence="2" id="KW-0378">Hydrolase</keyword>
<dbReference type="SUPFAM" id="SSF53474">
    <property type="entry name" value="alpha/beta-Hydrolases"/>
    <property type="match status" value="1"/>
</dbReference>
<dbReference type="GO" id="GO:0016787">
    <property type="term" value="F:hydrolase activity"/>
    <property type="evidence" value="ECO:0007669"/>
    <property type="project" value="UniProtKB-KW"/>
</dbReference>
<dbReference type="EMBL" id="UHFN01000007">
    <property type="protein sequence ID" value="SUN62627.1"/>
    <property type="molecule type" value="Genomic_DNA"/>
</dbReference>
<gene>
    <name evidence="2" type="ORF">NCTC12224_01991</name>
</gene>
<dbReference type="InterPro" id="IPR000383">
    <property type="entry name" value="Xaa-Pro-like_dom"/>
</dbReference>
<dbReference type="Proteomes" id="UP000254924">
    <property type="component" value="Unassembled WGS sequence"/>
</dbReference>
<feature type="domain" description="Xaa-Pro dipeptidyl-peptidase-like" evidence="1">
    <location>
        <begin position="14"/>
        <end position="138"/>
    </location>
</feature>
<accession>A0A380KED0</accession>
<reference evidence="2 3" key="1">
    <citation type="submission" date="2018-06" db="EMBL/GenBank/DDBJ databases">
        <authorList>
            <consortium name="Pathogen Informatics"/>
            <person name="Doyle S."/>
        </authorList>
    </citation>
    <scope>NUCLEOTIDE SEQUENCE [LARGE SCALE GENOMIC DNA]</scope>
    <source>
        <strain evidence="2 3">NCTC12224</strain>
    </source>
</reference>
<dbReference type="Pfam" id="PF02129">
    <property type="entry name" value="Peptidase_S15"/>
    <property type="match status" value="1"/>
</dbReference>
<evidence type="ECO:0000313" key="2">
    <source>
        <dbReference type="EMBL" id="SUN62627.1"/>
    </source>
</evidence>
<dbReference type="AlphaFoldDB" id="A0A380KED0"/>
<name>A0A380KED0_9STRE</name>
<protein>
    <submittedName>
        <fullName evidence="2">Hydrolase of the alpha/beta superfamily-like protein</fullName>
    </submittedName>
</protein>
<evidence type="ECO:0000259" key="1">
    <source>
        <dbReference type="Pfam" id="PF02129"/>
    </source>
</evidence>
<dbReference type="Gene3D" id="3.40.50.1820">
    <property type="entry name" value="alpha/beta hydrolase"/>
    <property type="match status" value="1"/>
</dbReference>
<dbReference type="OrthoDB" id="9805123at2"/>
<sequence>MKQSVTFKNRMLTLAGELFLPDDFEASKTYPAIVVAHPEGAVKEQVPATYAEKLAPHGFVVLTFDGAYMGESEGEPHFTTDPFQRVEDIRAAVDYLTTLDYVDNGKISGLGICAGGAYMIDAAKTEKRFKAVSAVVPVNMGAGMRESQPNKESLVATLTAAAKQRTAEVNGAEVQLMETVAADDEAAMQFPEHSLFREARSYYRGVKENSRSTGQIVFSGFDKLLRYDAYDMMSEMWSHPLLVFTGSLADTRPFAEQAIQLAGDLAEDLVVVEGATHVDLYYKDQFVDPVVEQIADFFSKHLSE</sequence>
<dbReference type="PANTHER" id="PTHR47751">
    <property type="entry name" value="SUPERFAMILY HYDROLASE, PUTATIVE (AFU_ORTHOLOGUE AFUA_2G16580)-RELATED"/>
    <property type="match status" value="1"/>
</dbReference>